<dbReference type="InterPro" id="IPR041698">
    <property type="entry name" value="Methyltransf_25"/>
</dbReference>
<evidence type="ECO:0000313" key="3">
    <source>
        <dbReference type="EMBL" id="KKS96041.1"/>
    </source>
</evidence>
<reference evidence="3 4" key="1">
    <citation type="journal article" date="2015" name="Nature">
        <title>rRNA introns, odd ribosomes, and small enigmatic genomes across a large radiation of phyla.</title>
        <authorList>
            <person name="Brown C.T."/>
            <person name="Hug L.A."/>
            <person name="Thomas B.C."/>
            <person name="Sharon I."/>
            <person name="Castelle C.J."/>
            <person name="Singh A."/>
            <person name="Wilkins M.J."/>
            <person name="Williams K.H."/>
            <person name="Banfield J.F."/>
        </authorList>
    </citation>
    <scope>NUCLEOTIDE SEQUENCE [LARGE SCALE GENOMIC DNA]</scope>
</reference>
<organism evidence="3 4">
    <name type="scientific">Candidatus Gottesmanbacteria bacterium GW2011_GWA2_43_14</name>
    <dbReference type="NCBI Taxonomy" id="1618443"/>
    <lineage>
        <taxon>Bacteria</taxon>
        <taxon>Candidatus Gottesmaniibacteriota</taxon>
    </lineage>
</organism>
<dbReference type="PANTHER" id="PTHR44068:SF1">
    <property type="entry name" value="HYPOTHETICAL LOC100005854"/>
    <property type="match status" value="1"/>
</dbReference>
<dbReference type="GO" id="GO:0032259">
    <property type="term" value="P:methylation"/>
    <property type="evidence" value="ECO:0007669"/>
    <property type="project" value="UniProtKB-KW"/>
</dbReference>
<dbReference type="AlphaFoldDB" id="A0A0G1FLZ8"/>
<proteinExistence type="predicted"/>
<dbReference type="Gene3D" id="3.40.50.150">
    <property type="entry name" value="Vaccinia Virus protein VP39"/>
    <property type="match status" value="1"/>
</dbReference>
<evidence type="ECO:0000256" key="1">
    <source>
        <dbReference type="ARBA" id="ARBA00022679"/>
    </source>
</evidence>
<evidence type="ECO:0000259" key="2">
    <source>
        <dbReference type="Pfam" id="PF13649"/>
    </source>
</evidence>
<feature type="domain" description="Methyltransferase" evidence="2">
    <location>
        <begin position="68"/>
        <end position="163"/>
    </location>
</feature>
<dbReference type="PANTHER" id="PTHR44068">
    <property type="entry name" value="ZGC:194242"/>
    <property type="match status" value="1"/>
</dbReference>
<sequence>MNSRINQQKVIDYYHTFESRLGYSLILKGIRHFGYYPPGQEKLSMYQAQLKMEEYLAEKLDLPIGSKVLDAGCGEGHVAIHLARKYGYRMTGIDFIDNSIKIARKKAEKAKMGPAVNFIQGDYTRYNFPENHFDAIYTMETLVHVANYKKALGKFRKFLKPKGLLVLFEYTITSSKKQTPAQKRLWQEIKTGTGMFGLDKFYHGCFPKLLKEADFTSIKVEEITPRINPMLETLYRLTVIPFSILKLLKLEKNFVNAMCATVGFRDMKANGSWRYIIATTRKPG</sequence>
<dbReference type="SUPFAM" id="SSF53335">
    <property type="entry name" value="S-adenosyl-L-methionine-dependent methyltransferases"/>
    <property type="match status" value="1"/>
</dbReference>
<keyword evidence="3" id="KW-0489">Methyltransferase</keyword>
<evidence type="ECO:0000313" key="4">
    <source>
        <dbReference type="Proteomes" id="UP000034894"/>
    </source>
</evidence>
<dbReference type="CDD" id="cd02440">
    <property type="entry name" value="AdoMet_MTases"/>
    <property type="match status" value="1"/>
</dbReference>
<dbReference type="InterPro" id="IPR050447">
    <property type="entry name" value="Erg6_SMT_methyltransf"/>
</dbReference>
<dbReference type="GO" id="GO:0006696">
    <property type="term" value="P:ergosterol biosynthetic process"/>
    <property type="evidence" value="ECO:0007669"/>
    <property type="project" value="TreeGrafter"/>
</dbReference>
<name>A0A0G1FLZ8_9BACT</name>
<gene>
    <name evidence="3" type="ORF">UV73_C0012G0069</name>
</gene>
<dbReference type="STRING" id="1618443.UV73_C0012G0069"/>
<dbReference type="Proteomes" id="UP000034894">
    <property type="component" value="Unassembled WGS sequence"/>
</dbReference>
<comment type="caution">
    <text evidence="3">The sequence shown here is derived from an EMBL/GenBank/DDBJ whole genome shotgun (WGS) entry which is preliminary data.</text>
</comment>
<dbReference type="Pfam" id="PF13649">
    <property type="entry name" value="Methyltransf_25"/>
    <property type="match status" value="1"/>
</dbReference>
<dbReference type="InterPro" id="IPR029063">
    <property type="entry name" value="SAM-dependent_MTases_sf"/>
</dbReference>
<dbReference type="GO" id="GO:0003838">
    <property type="term" value="F:sterol 24-C-methyltransferase activity"/>
    <property type="evidence" value="ECO:0007669"/>
    <property type="project" value="TreeGrafter"/>
</dbReference>
<dbReference type="EMBL" id="LCFP01000012">
    <property type="protein sequence ID" value="KKS96041.1"/>
    <property type="molecule type" value="Genomic_DNA"/>
</dbReference>
<accession>A0A0G1FLZ8</accession>
<keyword evidence="1 3" id="KW-0808">Transferase</keyword>
<protein>
    <submittedName>
        <fullName evidence="3">An16g00300, 2-heptaprenyl-1,4-naphthoquinone methyltransferase</fullName>
    </submittedName>
</protein>